<dbReference type="GO" id="GO:0005886">
    <property type="term" value="C:plasma membrane"/>
    <property type="evidence" value="ECO:0007669"/>
    <property type="project" value="UniProtKB-SubCell"/>
</dbReference>
<accession>A0A9D2G4X1</accession>
<gene>
    <name evidence="9" type="primary">lepB</name>
    <name evidence="9" type="ORF">H9964_06455</name>
</gene>
<keyword evidence="7" id="KW-0645">Protease</keyword>
<evidence type="ECO:0000259" key="8">
    <source>
        <dbReference type="Pfam" id="PF10502"/>
    </source>
</evidence>
<dbReference type="AlphaFoldDB" id="A0A9D2G4X1"/>
<comment type="catalytic activity">
    <reaction evidence="1 7">
        <text>Cleavage of hydrophobic, N-terminal signal or leader sequences from secreted and periplasmic proteins.</text>
        <dbReference type="EC" id="3.4.21.89"/>
    </reaction>
</comment>
<evidence type="ECO:0000256" key="2">
    <source>
        <dbReference type="ARBA" id="ARBA00004401"/>
    </source>
</evidence>
<dbReference type="GO" id="GO:0004252">
    <property type="term" value="F:serine-type endopeptidase activity"/>
    <property type="evidence" value="ECO:0007669"/>
    <property type="project" value="InterPro"/>
</dbReference>
<dbReference type="InterPro" id="IPR000223">
    <property type="entry name" value="Pept_S26A_signal_pept_1"/>
</dbReference>
<dbReference type="SUPFAM" id="SSF51306">
    <property type="entry name" value="LexA/Signal peptidase"/>
    <property type="match status" value="1"/>
</dbReference>
<evidence type="ECO:0000256" key="5">
    <source>
        <dbReference type="ARBA" id="ARBA00022801"/>
    </source>
</evidence>
<keyword evidence="5 7" id="KW-0378">Hydrolase</keyword>
<dbReference type="GO" id="GO:0009003">
    <property type="term" value="F:signal peptidase activity"/>
    <property type="evidence" value="ECO:0007669"/>
    <property type="project" value="UniProtKB-EC"/>
</dbReference>
<organism evidence="9 10">
    <name type="scientific">Candidatus Gallimonas intestinavium</name>
    <dbReference type="NCBI Taxonomy" id="2838603"/>
    <lineage>
        <taxon>Bacteria</taxon>
        <taxon>Bacillati</taxon>
        <taxon>Bacillota</taxon>
        <taxon>Clostridia</taxon>
        <taxon>Candidatus Gallimonas</taxon>
    </lineage>
</organism>
<dbReference type="Proteomes" id="UP000824102">
    <property type="component" value="Unassembled WGS sequence"/>
</dbReference>
<reference evidence="9" key="2">
    <citation type="submission" date="2021-04" db="EMBL/GenBank/DDBJ databases">
        <authorList>
            <person name="Gilroy R."/>
        </authorList>
    </citation>
    <scope>NUCLEOTIDE SEQUENCE</scope>
    <source>
        <strain evidence="9">ChiW7-2402</strain>
    </source>
</reference>
<comment type="similarity">
    <text evidence="3 7">Belongs to the peptidase S26 family.</text>
</comment>
<evidence type="ECO:0000313" key="9">
    <source>
        <dbReference type="EMBL" id="HIZ73204.1"/>
    </source>
</evidence>
<protein>
    <recommendedName>
        <fullName evidence="4 7">Signal peptidase I</fullName>
        <ecNumber evidence="4 7">3.4.21.89</ecNumber>
    </recommendedName>
</protein>
<dbReference type="EMBL" id="DXBB01000089">
    <property type="protein sequence ID" value="HIZ73204.1"/>
    <property type="molecule type" value="Genomic_DNA"/>
</dbReference>
<feature type="active site" evidence="6">
    <location>
        <position position="53"/>
    </location>
</feature>
<evidence type="ECO:0000256" key="1">
    <source>
        <dbReference type="ARBA" id="ARBA00000677"/>
    </source>
</evidence>
<name>A0A9D2G4X1_9FIRM</name>
<dbReference type="InterPro" id="IPR019758">
    <property type="entry name" value="Pept_S26A_signal_pept_1_CS"/>
</dbReference>
<dbReference type="CDD" id="cd06530">
    <property type="entry name" value="S26_SPase_I"/>
    <property type="match status" value="1"/>
</dbReference>
<dbReference type="Pfam" id="PF10502">
    <property type="entry name" value="Peptidase_S26"/>
    <property type="match status" value="1"/>
</dbReference>
<proteinExistence type="inferred from homology"/>
<dbReference type="PRINTS" id="PR00727">
    <property type="entry name" value="LEADERPTASE"/>
</dbReference>
<evidence type="ECO:0000256" key="3">
    <source>
        <dbReference type="ARBA" id="ARBA00009370"/>
    </source>
</evidence>
<evidence type="ECO:0000256" key="7">
    <source>
        <dbReference type="RuleBase" id="RU362042"/>
    </source>
</evidence>
<dbReference type="PROSITE" id="PS00761">
    <property type="entry name" value="SPASE_I_3"/>
    <property type="match status" value="1"/>
</dbReference>
<dbReference type="PANTHER" id="PTHR43390">
    <property type="entry name" value="SIGNAL PEPTIDASE I"/>
    <property type="match status" value="1"/>
</dbReference>
<comment type="caution">
    <text evidence="9">The sequence shown here is derived from an EMBL/GenBank/DDBJ whole genome shotgun (WGS) entry which is preliminary data.</text>
</comment>
<comment type="subcellular location">
    <subcellularLocation>
        <location evidence="2">Cell membrane</location>
        <topology evidence="2">Single-pass type II membrane protein</topology>
    </subcellularLocation>
    <subcellularLocation>
        <location evidence="7">Membrane</location>
        <topology evidence="7">Single-pass type II membrane protein</topology>
    </subcellularLocation>
</comment>
<dbReference type="PANTHER" id="PTHR43390:SF1">
    <property type="entry name" value="CHLOROPLAST PROCESSING PEPTIDASE"/>
    <property type="match status" value="1"/>
</dbReference>
<dbReference type="InterPro" id="IPR036286">
    <property type="entry name" value="LexA/Signal_pep-like_sf"/>
</dbReference>
<dbReference type="Gene3D" id="2.10.109.10">
    <property type="entry name" value="Umud Fragment, subunit A"/>
    <property type="match status" value="1"/>
</dbReference>
<evidence type="ECO:0000256" key="4">
    <source>
        <dbReference type="ARBA" id="ARBA00013208"/>
    </source>
</evidence>
<evidence type="ECO:0000313" key="10">
    <source>
        <dbReference type="Proteomes" id="UP000824102"/>
    </source>
</evidence>
<sequence length="204" mass="22439">MAKRPPMLRASSDRASRTSSVILAAVLALLVVVLCADLWFSLTYRLIIVDGRSMEDTLFSGDALYVEKGALPGRGDIVVIDVTGHPDLFSHSSGEERYIIKRVIALEGDEVYSENGTVYLKQAGEEQFAALQENYAIGRTGDFSPVTVGEGEMFFLGDNRSDSKDSRYVGCLPISDLVGVVPDFALQHKDFITGWVHFWHFGSV</sequence>
<reference evidence="9" key="1">
    <citation type="journal article" date="2021" name="PeerJ">
        <title>Extensive microbial diversity within the chicken gut microbiome revealed by metagenomics and culture.</title>
        <authorList>
            <person name="Gilroy R."/>
            <person name="Ravi A."/>
            <person name="Getino M."/>
            <person name="Pursley I."/>
            <person name="Horton D.L."/>
            <person name="Alikhan N.F."/>
            <person name="Baker D."/>
            <person name="Gharbi K."/>
            <person name="Hall N."/>
            <person name="Watson M."/>
            <person name="Adriaenssens E.M."/>
            <person name="Foster-Nyarko E."/>
            <person name="Jarju S."/>
            <person name="Secka A."/>
            <person name="Antonio M."/>
            <person name="Oren A."/>
            <person name="Chaudhuri R.R."/>
            <person name="La Ragione R."/>
            <person name="Hildebrand F."/>
            <person name="Pallen M.J."/>
        </authorList>
    </citation>
    <scope>NUCLEOTIDE SEQUENCE</scope>
    <source>
        <strain evidence="9">ChiW7-2402</strain>
    </source>
</reference>
<dbReference type="GO" id="GO:0006465">
    <property type="term" value="P:signal peptide processing"/>
    <property type="evidence" value="ECO:0007669"/>
    <property type="project" value="InterPro"/>
</dbReference>
<feature type="active site" evidence="6">
    <location>
        <position position="101"/>
    </location>
</feature>
<dbReference type="InterPro" id="IPR019533">
    <property type="entry name" value="Peptidase_S26"/>
</dbReference>
<feature type="domain" description="Peptidase S26" evidence="8">
    <location>
        <begin position="25"/>
        <end position="181"/>
    </location>
</feature>
<dbReference type="NCBIfam" id="TIGR02227">
    <property type="entry name" value="sigpep_I_bact"/>
    <property type="match status" value="1"/>
</dbReference>
<dbReference type="EC" id="3.4.21.89" evidence="4 7"/>
<evidence type="ECO:0000256" key="6">
    <source>
        <dbReference type="PIRSR" id="PIRSR600223-1"/>
    </source>
</evidence>